<evidence type="ECO:0000256" key="1">
    <source>
        <dbReference type="SAM" id="Phobius"/>
    </source>
</evidence>
<dbReference type="AlphaFoldDB" id="A0A9N7TS05"/>
<protein>
    <submittedName>
        <fullName evidence="2">Uncharacterized protein</fullName>
    </submittedName>
</protein>
<organism evidence="2 3">
    <name type="scientific">Pleuronectes platessa</name>
    <name type="common">European plaice</name>
    <dbReference type="NCBI Taxonomy" id="8262"/>
    <lineage>
        <taxon>Eukaryota</taxon>
        <taxon>Metazoa</taxon>
        <taxon>Chordata</taxon>
        <taxon>Craniata</taxon>
        <taxon>Vertebrata</taxon>
        <taxon>Euteleostomi</taxon>
        <taxon>Actinopterygii</taxon>
        <taxon>Neopterygii</taxon>
        <taxon>Teleostei</taxon>
        <taxon>Neoteleostei</taxon>
        <taxon>Acanthomorphata</taxon>
        <taxon>Carangaria</taxon>
        <taxon>Pleuronectiformes</taxon>
        <taxon>Pleuronectoidei</taxon>
        <taxon>Pleuronectidae</taxon>
        <taxon>Pleuronectes</taxon>
    </lineage>
</organism>
<comment type="caution">
    <text evidence="2">The sequence shown here is derived from an EMBL/GenBank/DDBJ whole genome shotgun (WGS) entry which is preliminary data.</text>
</comment>
<keyword evidence="1" id="KW-0812">Transmembrane</keyword>
<dbReference type="EMBL" id="CADEAL010000259">
    <property type="protein sequence ID" value="CAB1417323.1"/>
    <property type="molecule type" value="Genomic_DNA"/>
</dbReference>
<feature type="transmembrane region" description="Helical" evidence="1">
    <location>
        <begin position="53"/>
        <end position="73"/>
    </location>
</feature>
<sequence>MGQTHRQEKRRERKEKCMYANSCTGYKSKRRLEKVNLGLSDISSTWLNPHSYLLSWLLLLLLLGGGGGGGGGGGRGRQDELLLDAVSTLRAQPMGARERAELQPIRGQLLCRRQNR</sequence>
<gene>
    <name evidence="2" type="ORF">PLEPLA_LOCUS5125</name>
</gene>
<accession>A0A9N7TS05</accession>
<keyword evidence="3" id="KW-1185">Reference proteome</keyword>
<dbReference type="Proteomes" id="UP001153269">
    <property type="component" value="Unassembled WGS sequence"/>
</dbReference>
<evidence type="ECO:0000313" key="3">
    <source>
        <dbReference type="Proteomes" id="UP001153269"/>
    </source>
</evidence>
<proteinExistence type="predicted"/>
<keyword evidence="1" id="KW-1133">Transmembrane helix</keyword>
<keyword evidence="1" id="KW-0472">Membrane</keyword>
<evidence type="ECO:0000313" key="2">
    <source>
        <dbReference type="EMBL" id="CAB1417323.1"/>
    </source>
</evidence>
<reference evidence="2" key="1">
    <citation type="submission" date="2020-03" db="EMBL/GenBank/DDBJ databases">
        <authorList>
            <person name="Weist P."/>
        </authorList>
    </citation>
    <scope>NUCLEOTIDE SEQUENCE</scope>
</reference>
<name>A0A9N7TS05_PLEPL</name>